<sequence>MFTCFEQRTVFTQQGLAKALGQMMGTFTMRLKCVPQYDPSRSFHADPRSYICYWKLYDYAYTHRSKLATPSMKDSVVVTTYKTSQLCCYINYGLGSVESNRSRYGNIGVLVLTVASAPIHPLSFVKSISSPPTRMKRVSTASPSRLPIFLPSGSLEIYLVSQGNIDGCRAVLFRVTGSLASIRFPPPFKSLPLGYFNVCLDYLKLFRAVVSKIQVKIIYGSLSF</sequence>
<dbReference type="EMBL" id="QGKW02001660">
    <property type="protein sequence ID" value="KAF2582045.1"/>
    <property type="molecule type" value="Genomic_DNA"/>
</dbReference>
<protein>
    <submittedName>
        <fullName evidence="1">Uncharacterized protein</fullName>
    </submittedName>
</protein>
<organism evidence="1 2">
    <name type="scientific">Brassica cretica</name>
    <name type="common">Mustard</name>
    <dbReference type="NCBI Taxonomy" id="69181"/>
    <lineage>
        <taxon>Eukaryota</taxon>
        <taxon>Viridiplantae</taxon>
        <taxon>Streptophyta</taxon>
        <taxon>Embryophyta</taxon>
        <taxon>Tracheophyta</taxon>
        <taxon>Spermatophyta</taxon>
        <taxon>Magnoliopsida</taxon>
        <taxon>eudicotyledons</taxon>
        <taxon>Gunneridae</taxon>
        <taxon>Pentapetalae</taxon>
        <taxon>rosids</taxon>
        <taxon>malvids</taxon>
        <taxon>Brassicales</taxon>
        <taxon>Brassicaceae</taxon>
        <taxon>Brassiceae</taxon>
        <taxon>Brassica</taxon>
    </lineage>
</organism>
<proteinExistence type="predicted"/>
<gene>
    <name evidence="1" type="ORF">F2Q68_00005676</name>
</gene>
<comment type="caution">
    <text evidence="1">The sequence shown here is derived from an EMBL/GenBank/DDBJ whole genome shotgun (WGS) entry which is preliminary data.</text>
</comment>
<evidence type="ECO:0000313" key="1">
    <source>
        <dbReference type="EMBL" id="KAF2582045.1"/>
    </source>
</evidence>
<dbReference type="Proteomes" id="UP000712281">
    <property type="component" value="Unassembled WGS sequence"/>
</dbReference>
<dbReference type="AlphaFoldDB" id="A0A8S9JJ21"/>
<evidence type="ECO:0000313" key="2">
    <source>
        <dbReference type="Proteomes" id="UP000712281"/>
    </source>
</evidence>
<name>A0A8S9JJ21_BRACR</name>
<accession>A0A8S9JJ21</accession>
<reference evidence="1" key="1">
    <citation type="submission" date="2019-12" db="EMBL/GenBank/DDBJ databases">
        <title>Genome sequencing and annotation of Brassica cretica.</title>
        <authorList>
            <person name="Studholme D.J."/>
            <person name="Sarris P.F."/>
        </authorList>
    </citation>
    <scope>NUCLEOTIDE SEQUENCE</scope>
    <source>
        <strain evidence="1">PFS-001/15</strain>
        <tissue evidence="1">Leaf</tissue>
    </source>
</reference>